<evidence type="ECO:0000256" key="1">
    <source>
        <dbReference type="SAM" id="Phobius"/>
    </source>
</evidence>
<dbReference type="Proteomes" id="UP000218677">
    <property type="component" value="Unassembled WGS sequence"/>
</dbReference>
<evidence type="ECO:0000313" key="3">
    <source>
        <dbReference type="Proteomes" id="UP000218677"/>
    </source>
</evidence>
<gene>
    <name evidence="2" type="ORF">CPA45_00825</name>
</gene>
<evidence type="ECO:0000313" key="2">
    <source>
        <dbReference type="EMBL" id="PCF97315.1"/>
    </source>
</evidence>
<keyword evidence="1" id="KW-0472">Membrane</keyword>
<organism evidence="2 3">
    <name type="scientific">Vreelandella nigrificans</name>
    <dbReference type="NCBI Taxonomy" id="2042704"/>
    <lineage>
        <taxon>Bacteria</taxon>
        <taxon>Pseudomonadati</taxon>
        <taxon>Pseudomonadota</taxon>
        <taxon>Gammaproteobacteria</taxon>
        <taxon>Oceanospirillales</taxon>
        <taxon>Halomonadaceae</taxon>
        <taxon>Vreelandella</taxon>
    </lineage>
</organism>
<dbReference type="OrthoDB" id="6170226at2"/>
<proteinExistence type="predicted"/>
<dbReference type="AlphaFoldDB" id="A0A2A4HSU0"/>
<comment type="caution">
    <text evidence="2">The sequence shown here is derived from an EMBL/GenBank/DDBJ whole genome shotgun (WGS) entry which is preliminary data.</text>
</comment>
<dbReference type="Pfam" id="PF04246">
    <property type="entry name" value="RseC_MucC"/>
    <property type="match status" value="1"/>
</dbReference>
<accession>A0A2A4HSU0</accession>
<sequence>MVDDTCTSLLRAGTVVGHDPSQGITIDVSVSVACEQCAKGRGCGMGLIARRQQQYVVLKPDCSPEHYQQRYPLGTSVTFTVSRADLTAIALLVYTMPLLFALILSGVAVWLGAVEWQSAAIFFGALMCGVIALKYGLRGRTEHFRPRLVS</sequence>
<keyword evidence="1" id="KW-1133">Transmembrane helix</keyword>
<keyword evidence="1" id="KW-0812">Transmembrane</keyword>
<reference evidence="3" key="1">
    <citation type="submission" date="2017-09" db="EMBL/GenBank/DDBJ databases">
        <authorList>
            <person name="Cho G.-S."/>
            <person name="Oguntoyinbo F.A."/>
            <person name="Cnockaert M."/>
            <person name="Kabisch J."/>
            <person name="Neve H."/>
            <person name="Bockelmann W."/>
            <person name="Wenning M."/>
            <person name="Franz C.M."/>
            <person name="Vandamme P."/>
        </authorList>
    </citation>
    <scope>NUCLEOTIDE SEQUENCE [LARGE SCALE GENOMIC DNA]</scope>
    <source>
        <strain evidence="3">MBT G8648</strain>
    </source>
</reference>
<keyword evidence="3" id="KW-1185">Reference proteome</keyword>
<protein>
    <submittedName>
        <fullName evidence="2">Fis family transcriptional regulator</fullName>
    </submittedName>
</protein>
<dbReference type="EMBL" id="NWUX01000001">
    <property type="protein sequence ID" value="PCF97315.1"/>
    <property type="molecule type" value="Genomic_DNA"/>
</dbReference>
<name>A0A2A4HSU0_9GAMM</name>
<feature type="transmembrane region" description="Helical" evidence="1">
    <location>
        <begin position="91"/>
        <end position="113"/>
    </location>
</feature>
<dbReference type="RefSeq" id="WP_096649438.1">
    <property type="nucleotide sequence ID" value="NZ_NWUX01000001.1"/>
</dbReference>
<feature type="transmembrane region" description="Helical" evidence="1">
    <location>
        <begin position="119"/>
        <end position="137"/>
    </location>
</feature>